<gene>
    <name evidence="2" type="ORF">J2Z18_005598</name>
</gene>
<feature type="region of interest" description="Disordered" evidence="1">
    <location>
        <begin position="1"/>
        <end position="68"/>
    </location>
</feature>
<dbReference type="RefSeq" id="WP_007131006.1">
    <property type="nucleotide sequence ID" value="NZ_BOSA01000006.1"/>
</dbReference>
<keyword evidence="3" id="KW-1185">Reference proteome</keyword>
<sequence>MSAYFDEQYNRNETVSSGYALELDPDYASGGQEGAEPAQDAVHPNRTGMADPSLWNDGADGESWLNGWDGREETHAMFRQSYE</sequence>
<evidence type="ECO:0000256" key="1">
    <source>
        <dbReference type="SAM" id="MobiDB-lite"/>
    </source>
</evidence>
<organism evidence="2 3">
    <name type="scientific">Paenibacillus lactis</name>
    <dbReference type="NCBI Taxonomy" id="228574"/>
    <lineage>
        <taxon>Bacteria</taxon>
        <taxon>Bacillati</taxon>
        <taxon>Bacillota</taxon>
        <taxon>Bacilli</taxon>
        <taxon>Bacillales</taxon>
        <taxon>Paenibacillaceae</taxon>
        <taxon>Paenibacillus</taxon>
    </lineage>
</organism>
<evidence type="ECO:0000313" key="3">
    <source>
        <dbReference type="Proteomes" id="UP000706926"/>
    </source>
</evidence>
<comment type="caution">
    <text evidence="2">The sequence shown here is derived from an EMBL/GenBank/DDBJ whole genome shotgun (WGS) entry which is preliminary data.</text>
</comment>
<dbReference type="EMBL" id="JAGGKI010000025">
    <property type="protein sequence ID" value="MBP1896467.1"/>
    <property type="molecule type" value="Genomic_DNA"/>
</dbReference>
<name>A0ABS4FJM9_9BACL</name>
<dbReference type="Proteomes" id="UP000706926">
    <property type="component" value="Unassembled WGS sequence"/>
</dbReference>
<reference evidence="2 3" key="1">
    <citation type="submission" date="2021-03" db="EMBL/GenBank/DDBJ databases">
        <title>Genomic Encyclopedia of Type Strains, Phase IV (KMG-IV): sequencing the most valuable type-strain genomes for metagenomic binning, comparative biology and taxonomic classification.</title>
        <authorList>
            <person name="Goeker M."/>
        </authorList>
    </citation>
    <scope>NUCLEOTIDE SEQUENCE [LARGE SCALE GENOMIC DNA]</scope>
    <source>
        <strain evidence="2 3">DSM 15596</strain>
    </source>
</reference>
<protein>
    <submittedName>
        <fullName evidence="2">Uncharacterized protein</fullName>
    </submittedName>
</protein>
<dbReference type="GeneID" id="95407452"/>
<proteinExistence type="predicted"/>
<accession>A0ABS4FJM9</accession>
<evidence type="ECO:0000313" key="2">
    <source>
        <dbReference type="EMBL" id="MBP1896467.1"/>
    </source>
</evidence>